<dbReference type="SUPFAM" id="SSF46894">
    <property type="entry name" value="C-terminal effector domain of the bipartite response regulators"/>
    <property type="match status" value="1"/>
</dbReference>
<dbReference type="EMBL" id="JAMDGY010000018">
    <property type="protein sequence ID" value="MDD0990285.1"/>
    <property type="molecule type" value="Genomic_DNA"/>
</dbReference>
<dbReference type="PANTHER" id="PTHR43214:SF41">
    <property type="entry name" value="NITRATE_NITRITE RESPONSE REGULATOR PROTEIN NARP"/>
    <property type="match status" value="1"/>
</dbReference>
<keyword evidence="3" id="KW-0238">DNA-binding</keyword>
<dbReference type="InterPro" id="IPR016032">
    <property type="entry name" value="Sig_transdc_resp-reg_C-effctor"/>
</dbReference>
<accession>A0ABT5NQ45</accession>
<dbReference type="Proteomes" id="UP001148203">
    <property type="component" value="Unassembled WGS sequence"/>
</dbReference>
<evidence type="ECO:0000313" key="8">
    <source>
        <dbReference type="EMBL" id="MDD0990285.1"/>
    </source>
</evidence>
<dbReference type="InterPro" id="IPR039420">
    <property type="entry name" value="WalR-like"/>
</dbReference>
<dbReference type="SUPFAM" id="SSF52172">
    <property type="entry name" value="CheY-like"/>
    <property type="match status" value="1"/>
</dbReference>
<keyword evidence="9" id="KW-1185">Reference proteome</keyword>
<evidence type="ECO:0000313" key="9">
    <source>
        <dbReference type="Proteomes" id="UP001148203"/>
    </source>
</evidence>
<dbReference type="PRINTS" id="PR00038">
    <property type="entry name" value="HTHLUXR"/>
</dbReference>
<keyword evidence="2" id="KW-0805">Transcription regulation</keyword>
<proteinExistence type="predicted"/>
<dbReference type="CDD" id="cd17535">
    <property type="entry name" value="REC_NarL-like"/>
    <property type="match status" value="1"/>
</dbReference>
<name>A0ABT5NQ45_9PSED</name>
<feature type="domain" description="Response regulatory" evidence="7">
    <location>
        <begin position="2"/>
        <end position="120"/>
    </location>
</feature>
<dbReference type="InterPro" id="IPR058245">
    <property type="entry name" value="NreC/VraR/RcsB-like_REC"/>
</dbReference>
<reference evidence="8 9" key="1">
    <citation type="submission" date="2022-05" db="EMBL/GenBank/DDBJ databases">
        <title>Novel Pseudomonas spp. Isolated from a Rainbow Trout Aquaculture Facility.</title>
        <authorList>
            <person name="Testerman T."/>
            <person name="Graf J."/>
        </authorList>
    </citation>
    <scope>NUCLEOTIDE SEQUENCE [LARGE SCALE GENOMIC DNA]</scope>
    <source>
        <strain evidence="8 9">ID681</strain>
    </source>
</reference>
<dbReference type="CDD" id="cd06170">
    <property type="entry name" value="LuxR_C_like"/>
    <property type="match status" value="1"/>
</dbReference>
<evidence type="ECO:0000256" key="4">
    <source>
        <dbReference type="ARBA" id="ARBA00023163"/>
    </source>
</evidence>
<dbReference type="InterPro" id="IPR000792">
    <property type="entry name" value="Tscrpt_reg_LuxR_C"/>
</dbReference>
<protein>
    <submittedName>
        <fullName evidence="8">Response regulator transcription factor</fullName>
    </submittedName>
</protein>
<evidence type="ECO:0000259" key="7">
    <source>
        <dbReference type="PROSITE" id="PS50110"/>
    </source>
</evidence>
<dbReference type="PROSITE" id="PS50043">
    <property type="entry name" value="HTH_LUXR_2"/>
    <property type="match status" value="1"/>
</dbReference>
<dbReference type="PROSITE" id="PS50110">
    <property type="entry name" value="RESPONSE_REGULATORY"/>
    <property type="match status" value="1"/>
</dbReference>
<evidence type="ECO:0000256" key="5">
    <source>
        <dbReference type="PROSITE-ProRule" id="PRU00169"/>
    </source>
</evidence>
<organism evidence="8 9">
    <name type="scientific">Pseudomonas fontis</name>
    <dbReference type="NCBI Taxonomy" id="2942633"/>
    <lineage>
        <taxon>Bacteria</taxon>
        <taxon>Pseudomonadati</taxon>
        <taxon>Pseudomonadota</taxon>
        <taxon>Gammaproteobacteria</taxon>
        <taxon>Pseudomonadales</taxon>
        <taxon>Pseudomonadaceae</taxon>
        <taxon>Pseudomonas</taxon>
    </lineage>
</organism>
<dbReference type="PROSITE" id="PS00622">
    <property type="entry name" value="HTH_LUXR_1"/>
    <property type="match status" value="1"/>
</dbReference>
<keyword evidence="1 5" id="KW-0597">Phosphoprotein</keyword>
<dbReference type="Pfam" id="PF00072">
    <property type="entry name" value="Response_reg"/>
    <property type="match status" value="1"/>
</dbReference>
<dbReference type="PANTHER" id="PTHR43214">
    <property type="entry name" value="TWO-COMPONENT RESPONSE REGULATOR"/>
    <property type="match status" value="1"/>
</dbReference>
<evidence type="ECO:0000256" key="3">
    <source>
        <dbReference type="ARBA" id="ARBA00023125"/>
    </source>
</evidence>
<dbReference type="InterPro" id="IPR001789">
    <property type="entry name" value="Sig_transdc_resp-reg_receiver"/>
</dbReference>
<feature type="modified residue" description="4-aspartylphosphate" evidence="5">
    <location>
        <position position="52"/>
    </location>
</feature>
<dbReference type="Gene3D" id="3.40.50.2300">
    <property type="match status" value="1"/>
</dbReference>
<dbReference type="InterPro" id="IPR036388">
    <property type="entry name" value="WH-like_DNA-bd_sf"/>
</dbReference>
<dbReference type="SMART" id="SM00421">
    <property type="entry name" value="HTH_LUXR"/>
    <property type="match status" value="1"/>
</dbReference>
<evidence type="ECO:0000259" key="6">
    <source>
        <dbReference type="PROSITE" id="PS50043"/>
    </source>
</evidence>
<dbReference type="RefSeq" id="WP_273909177.1">
    <property type="nucleotide sequence ID" value="NZ_JAMDGX010000006.1"/>
</dbReference>
<dbReference type="Gene3D" id="1.10.10.10">
    <property type="entry name" value="Winged helix-like DNA-binding domain superfamily/Winged helix DNA-binding domain"/>
    <property type="match status" value="1"/>
</dbReference>
<evidence type="ECO:0000256" key="1">
    <source>
        <dbReference type="ARBA" id="ARBA00022553"/>
    </source>
</evidence>
<evidence type="ECO:0000256" key="2">
    <source>
        <dbReference type="ARBA" id="ARBA00023015"/>
    </source>
</evidence>
<keyword evidence="4" id="KW-0804">Transcription</keyword>
<comment type="caution">
    <text evidence="8">The sequence shown here is derived from an EMBL/GenBank/DDBJ whole genome shotgun (WGS) entry which is preliminary data.</text>
</comment>
<sequence length="209" mass="23100">MKVLVVDDHPFIRRAVKSSLLDDGVDEVFEADNGVDAIQWALQHEPDLIILDVFLPRLDGLEVIKRLRERGSCAKILMLTGGSGAGLGDLPVRCLQAGAAGFISKTDDFDELGRAVDVIMSGYSYYPKIVLHASSGGDIQADEKQRLKSLSNRERMVLHALVKGANNVEIGETMHISNKTVSTYKSRILEKLSQKTLVDLIDFVKRNEH</sequence>
<feature type="domain" description="HTH luxR-type" evidence="6">
    <location>
        <begin position="143"/>
        <end position="208"/>
    </location>
</feature>
<dbReference type="SMART" id="SM00448">
    <property type="entry name" value="REC"/>
    <property type="match status" value="1"/>
</dbReference>
<dbReference type="InterPro" id="IPR011006">
    <property type="entry name" value="CheY-like_superfamily"/>
</dbReference>
<gene>
    <name evidence="8" type="ORF">M5G11_06995</name>
</gene>
<dbReference type="Pfam" id="PF00196">
    <property type="entry name" value="GerE"/>
    <property type="match status" value="1"/>
</dbReference>